<gene>
    <name evidence="7" type="ORF">Q75_08275</name>
</gene>
<keyword evidence="3" id="KW-0479">Metal-binding</keyword>
<dbReference type="RefSeq" id="WP_059351130.1">
    <property type="nucleotide sequence ID" value="NZ_LDYG01000028.1"/>
</dbReference>
<dbReference type="InterPro" id="IPR006127">
    <property type="entry name" value="ZnuA-like"/>
</dbReference>
<dbReference type="PANTHER" id="PTHR42953">
    <property type="entry name" value="HIGH-AFFINITY ZINC UPTAKE SYSTEM PROTEIN ZNUA-RELATED"/>
    <property type="match status" value="1"/>
</dbReference>
<accession>A0A147K8U2</accession>
<dbReference type="GO" id="GO:0030313">
    <property type="term" value="C:cell envelope"/>
    <property type="evidence" value="ECO:0007669"/>
    <property type="project" value="UniProtKB-SubCell"/>
</dbReference>
<evidence type="ECO:0000256" key="6">
    <source>
        <dbReference type="SAM" id="SignalP"/>
    </source>
</evidence>
<dbReference type="Pfam" id="PF01297">
    <property type="entry name" value="ZnuA"/>
    <property type="match status" value="1"/>
</dbReference>
<dbReference type="OrthoDB" id="9793396at2"/>
<dbReference type="InterPro" id="IPR006128">
    <property type="entry name" value="Lipoprotein_PsaA-like"/>
</dbReference>
<keyword evidence="8" id="KW-1185">Reference proteome</keyword>
<dbReference type="PANTHER" id="PTHR42953:SF1">
    <property type="entry name" value="METAL-BINDING PROTEIN HI_0362-RELATED"/>
    <property type="match status" value="1"/>
</dbReference>
<comment type="similarity">
    <text evidence="5">Belongs to the bacterial solute-binding protein 9 family.</text>
</comment>
<organism evidence="7 8">
    <name type="scientific">Bacillus coahuilensis p1.1.43</name>
    <dbReference type="NCBI Taxonomy" id="1150625"/>
    <lineage>
        <taxon>Bacteria</taxon>
        <taxon>Bacillati</taxon>
        <taxon>Bacillota</taxon>
        <taxon>Bacilli</taxon>
        <taxon>Bacillales</taxon>
        <taxon>Bacillaceae</taxon>
        <taxon>Bacillus</taxon>
    </lineage>
</organism>
<dbReference type="GO" id="GO:0046872">
    <property type="term" value="F:metal ion binding"/>
    <property type="evidence" value="ECO:0007669"/>
    <property type="project" value="UniProtKB-KW"/>
</dbReference>
<dbReference type="InterPro" id="IPR050492">
    <property type="entry name" value="Bact_metal-bind_prot9"/>
</dbReference>
<feature type="signal peptide" evidence="6">
    <location>
        <begin position="1"/>
        <end position="21"/>
    </location>
</feature>
<comment type="subcellular location">
    <subcellularLocation>
        <location evidence="1">Cell envelope</location>
    </subcellularLocation>
</comment>
<proteinExistence type="inferred from homology"/>
<dbReference type="PROSITE" id="PS51257">
    <property type="entry name" value="PROKAR_LIPOPROTEIN"/>
    <property type="match status" value="1"/>
</dbReference>
<dbReference type="InterPro" id="IPR006129">
    <property type="entry name" value="AdhesinB"/>
</dbReference>
<keyword evidence="4 6" id="KW-0732">Signal</keyword>
<dbReference type="EMBL" id="LDYG01000028">
    <property type="protein sequence ID" value="KUP06626.1"/>
    <property type="molecule type" value="Genomic_DNA"/>
</dbReference>
<evidence type="ECO:0000256" key="4">
    <source>
        <dbReference type="ARBA" id="ARBA00022729"/>
    </source>
</evidence>
<evidence type="ECO:0000256" key="5">
    <source>
        <dbReference type="RuleBase" id="RU003512"/>
    </source>
</evidence>
<evidence type="ECO:0000313" key="7">
    <source>
        <dbReference type="EMBL" id="KUP06626.1"/>
    </source>
</evidence>
<reference evidence="7 8" key="1">
    <citation type="journal article" date="2016" name="Front. Microbiol.">
        <title>Microevolution Analysis of Bacillus coahuilensis Unveils Differences in Phosphorus Acquisition Strategies and Their Regulation.</title>
        <authorList>
            <person name="Gomez-Lunar Z."/>
            <person name="Hernandez-Gonzalez I."/>
            <person name="Rodriguez-Torres M.D."/>
            <person name="Souza V."/>
            <person name="Olmedo-Alvarez G."/>
        </authorList>
    </citation>
    <scope>NUCLEOTIDE SEQUENCE [LARGE SCALE GENOMIC DNA]</scope>
    <source>
        <strain evidence="8">p1.1.43</strain>
    </source>
</reference>
<dbReference type="STRING" id="1150625.Q75_08275"/>
<dbReference type="Proteomes" id="UP000074108">
    <property type="component" value="Unassembled WGS sequence"/>
</dbReference>
<dbReference type="PRINTS" id="PR00690">
    <property type="entry name" value="ADHESNFAMILY"/>
</dbReference>
<dbReference type="PATRIC" id="fig|1150625.3.peg.1750"/>
<evidence type="ECO:0000313" key="8">
    <source>
        <dbReference type="Proteomes" id="UP000074108"/>
    </source>
</evidence>
<comment type="caution">
    <text evidence="7">The sequence shown here is derived from an EMBL/GenBank/DDBJ whole genome shotgun (WGS) entry which is preliminary data.</text>
</comment>
<evidence type="ECO:0000256" key="3">
    <source>
        <dbReference type="ARBA" id="ARBA00022723"/>
    </source>
</evidence>
<evidence type="ECO:0000256" key="2">
    <source>
        <dbReference type="ARBA" id="ARBA00022448"/>
    </source>
</evidence>
<feature type="chain" id="PRO_5039507336" evidence="6">
    <location>
        <begin position="22"/>
        <end position="312"/>
    </location>
</feature>
<sequence>MKHLRKLFLMMMMLVGMIVVAACGSDEITTDNGEEKIVVVTTIAQIADGVKNIGGDQVEVVSLMGPGVDPHLYKATQSDMKKLEQADMIFYNGLHLEGKMLEIFEKMNETKPTYAIAEGIDPSLLRDDMADATIIDPHIWFNIDIWQDALHEITVGLSEYDSENKELYEENEKKYFAELTELKEYAASKIQEVPEESRVLVTAHDAFNYFGAAYNMEVMGLQGLSTDAEYGLGDVQELVNVLVEREIGAVFVESSISEKSINAVIEGSKDKGHDVVIGGELFSDAMGEEGTEEGTYIGMYRHNVDTIVEALK</sequence>
<dbReference type="GO" id="GO:0030001">
    <property type="term" value="P:metal ion transport"/>
    <property type="evidence" value="ECO:0007669"/>
    <property type="project" value="InterPro"/>
</dbReference>
<dbReference type="AlphaFoldDB" id="A0A147K8U2"/>
<dbReference type="SUPFAM" id="SSF53807">
    <property type="entry name" value="Helical backbone' metal receptor"/>
    <property type="match status" value="1"/>
</dbReference>
<evidence type="ECO:0000256" key="1">
    <source>
        <dbReference type="ARBA" id="ARBA00004196"/>
    </source>
</evidence>
<dbReference type="GO" id="GO:0007155">
    <property type="term" value="P:cell adhesion"/>
    <property type="evidence" value="ECO:0007669"/>
    <property type="project" value="InterPro"/>
</dbReference>
<keyword evidence="2 5" id="KW-0813">Transport</keyword>
<name>A0A147K8U2_9BACI</name>
<dbReference type="Gene3D" id="3.40.50.1980">
    <property type="entry name" value="Nitrogenase molybdenum iron protein domain"/>
    <property type="match status" value="2"/>
</dbReference>
<protein>
    <submittedName>
        <fullName evidence="7">Manganese transporter</fullName>
    </submittedName>
</protein>
<dbReference type="PRINTS" id="PR00691">
    <property type="entry name" value="ADHESINB"/>
</dbReference>